<comment type="caution">
    <text evidence="7">The sequence shown here is derived from an EMBL/GenBank/DDBJ whole genome shotgun (WGS) entry which is preliminary data.</text>
</comment>
<keyword evidence="2" id="KW-1003">Cell membrane</keyword>
<dbReference type="InterPro" id="IPR024923">
    <property type="entry name" value="PG_synth_SpoVB"/>
</dbReference>
<dbReference type="Proteomes" id="UP000051820">
    <property type="component" value="Unassembled WGS sequence"/>
</dbReference>
<feature type="transmembrane region" description="Helical" evidence="6">
    <location>
        <begin position="116"/>
        <end position="135"/>
    </location>
</feature>
<keyword evidence="3 6" id="KW-0812">Transmembrane</keyword>
<evidence type="ECO:0000313" key="7">
    <source>
        <dbReference type="EMBL" id="KRM09744.1"/>
    </source>
</evidence>
<proteinExistence type="predicted"/>
<evidence type="ECO:0000256" key="5">
    <source>
        <dbReference type="ARBA" id="ARBA00023136"/>
    </source>
</evidence>
<dbReference type="eggNOG" id="COG2244">
    <property type="taxonomic scope" value="Bacteria"/>
</dbReference>
<feature type="transmembrane region" description="Helical" evidence="6">
    <location>
        <begin position="310"/>
        <end position="329"/>
    </location>
</feature>
<protein>
    <submittedName>
        <fullName evidence="7">Integral membrane protein</fullName>
    </submittedName>
</protein>
<evidence type="ECO:0000313" key="8">
    <source>
        <dbReference type="Proteomes" id="UP000051820"/>
    </source>
</evidence>
<accession>A0A0R1VVG6</accession>
<dbReference type="PANTHER" id="PTHR30250:SF29">
    <property type="entry name" value="POLYSACCHARIDE BIOSYNTHESIS PROTEIN C-TERMINAL DOMAIN-CONTAINING PROTEIN"/>
    <property type="match status" value="1"/>
</dbReference>
<dbReference type="EMBL" id="AZGF01000036">
    <property type="protein sequence ID" value="KRM09744.1"/>
    <property type="molecule type" value="Genomic_DNA"/>
</dbReference>
<feature type="transmembrane region" description="Helical" evidence="6">
    <location>
        <begin position="186"/>
        <end position="206"/>
    </location>
</feature>
<dbReference type="PATRIC" id="fig|1423807.3.peg.1612"/>
<feature type="transmembrane region" description="Helical" evidence="6">
    <location>
        <begin position="365"/>
        <end position="387"/>
    </location>
</feature>
<feature type="transmembrane region" description="Helical" evidence="6">
    <location>
        <begin position="75"/>
        <end position="95"/>
    </location>
</feature>
<evidence type="ECO:0000256" key="4">
    <source>
        <dbReference type="ARBA" id="ARBA00022989"/>
    </source>
</evidence>
<name>A0A0R1VVG6_9LACO</name>
<dbReference type="STRING" id="1423807.FD16_GL001573"/>
<organism evidence="7 8">
    <name type="scientific">Paucilactobacillus suebicus DSM 5007 = KCTC 3549</name>
    <dbReference type="NCBI Taxonomy" id="1423807"/>
    <lineage>
        <taxon>Bacteria</taxon>
        <taxon>Bacillati</taxon>
        <taxon>Bacillota</taxon>
        <taxon>Bacilli</taxon>
        <taxon>Lactobacillales</taxon>
        <taxon>Lactobacillaceae</taxon>
        <taxon>Paucilactobacillus</taxon>
    </lineage>
</organism>
<feature type="transmembrane region" description="Helical" evidence="6">
    <location>
        <begin position="341"/>
        <end position="359"/>
    </location>
</feature>
<evidence type="ECO:0000256" key="1">
    <source>
        <dbReference type="ARBA" id="ARBA00004651"/>
    </source>
</evidence>
<dbReference type="GO" id="GO:0005886">
    <property type="term" value="C:plasma membrane"/>
    <property type="evidence" value="ECO:0007669"/>
    <property type="project" value="UniProtKB-SubCell"/>
</dbReference>
<keyword evidence="8" id="KW-1185">Reference proteome</keyword>
<keyword evidence="4 6" id="KW-1133">Transmembrane helix</keyword>
<feature type="transmembrane region" description="Helical" evidence="6">
    <location>
        <begin position="237"/>
        <end position="254"/>
    </location>
</feature>
<feature type="transmembrane region" description="Helical" evidence="6">
    <location>
        <begin position="275"/>
        <end position="298"/>
    </location>
</feature>
<evidence type="ECO:0000256" key="2">
    <source>
        <dbReference type="ARBA" id="ARBA00022475"/>
    </source>
</evidence>
<gene>
    <name evidence="7" type="ORF">FD16_GL001573</name>
</gene>
<feature type="transmembrane region" description="Helical" evidence="6">
    <location>
        <begin position="399"/>
        <end position="418"/>
    </location>
</feature>
<evidence type="ECO:0000256" key="6">
    <source>
        <dbReference type="SAM" id="Phobius"/>
    </source>
</evidence>
<feature type="transmembrane region" description="Helical" evidence="6">
    <location>
        <begin position="141"/>
        <end position="166"/>
    </location>
</feature>
<feature type="transmembrane region" description="Helical" evidence="6">
    <location>
        <begin position="430"/>
        <end position="452"/>
    </location>
</feature>
<dbReference type="PANTHER" id="PTHR30250">
    <property type="entry name" value="PST FAMILY PREDICTED COLANIC ACID TRANSPORTER"/>
    <property type="match status" value="1"/>
</dbReference>
<comment type="subcellular location">
    <subcellularLocation>
        <location evidence="1">Cell membrane</location>
        <topology evidence="1">Multi-pass membrane protein</topology>
    </subcellularLocation>
</comment>
<reference evidence="7 8" key="1">
    <citation type="journal article" date="2015" name="Genome Announc.">
        <title>Expanding the biotechnology potential of lactobacilli through comparative genomics of 213 strains and associated genera.</title>
        <authorList>
            <person name="Sun Z."/>
            <person name="Harris H.M."/>
            <person name="McCann A."/>
            <person name="Guo C."/>
            <person name="Argimon S."/>
            <person name="Zhang W."/>
            <person name="Yang X."/>
            <person name="Jeffery I.B."/>
            <person name="Cooney J.C."/>
            <person name="Kagawa T.F."/>
            <person name="Liu W."/>
            <person name="Song Y."/>
            <person name="Salvetti E."/>
            <person name="Wrobel A."/>
            <person name="Rasinkangas P."/>
            <person name="Parkhill J."/>
            <person name="Rea M.C."/>
            <person name="O'Sullivan O."/>
            <person name="Ritari J."/>
            <person name="Douillard F.P."/>
            <person name="Paul Ross R."/>
            <person name="Yang R."/>
            <person name="Briner A.E."/>
            <person name="Felis G.E."/>
            <person name="de Vos W.M."/>
            <person name="Barrangou R."/>
            <person name="Klaenhammer T.R."/>
            <person name="Caufield P.W."/>
            <person name="Cui Y."/>
            <person name="Zhang H."/>
            <person name="O'Toole P.W."/>
        </authorList>
    </citation>
    <scope>NUCLEOTIDE SEQUENCE [LARGE SCALE GENOMIC DNA]</scope>
    <source>
        <strain evidence="7 8">DSM 5007</strain>
    </source>
</reference>
<evidence type="ECO:0000256" key="3">
    <source>
        <dbReference type="ARBA" id="ARBA00022692"/>
    </source>
</evidence>
<sequence>MYQQVYPIYGLGVVLALSGLPVFISKLIAEQDDELQQVAIARQLWRMLLVIALVVVAFLWGWAPQIALAMGDRRLTPVIRSVSWMFLGMPFLSVGRGYHQGQYLTWPTSITQVIEQVIRVSIVVLVAVMSLHNSWNIYEIGTYAMASAPVAAAVATLIIILASSSLIKASHVPKSLVSNKILLKRLLVEGGALCLFSSMMILLQLVDSFTVKSALVDSGVSSMDAMQLKGIFDRGQPLIQLGLVMATSISALLVPSLTESYLKGQMVEFRRQFQLLLHVCVAISALCTIGLIALMPQINQLLFSNQQGSLTLAVNMVSILLASQITTYSSVMQSLNRFSQIVIGLVAGLMVKVVTNYVLVIHFGILGASLGTVLALLVTLLIVWRAVPAYLHWNPGSKFNIKLTAVCVIMGFSAWTVGKLMTVLVGPGRLASILVVGISVVAGIIIALVLSIKVKLLSAKEMLLLPHGKELLKKLRQ</sequence>
<dbReference type="CDD" id="cd13124">
    <property type="entry name" value="MATE_SpoVB_like"/>
    <property type="match status" value="1"/>
</dbReference>
<feature type="transmembrane region" description="Helical" evidence="6">
    <location>
        <begin position="44"/>
        <end position="63"/>
    </location>
</feature>
<dbReference type="InterPro" id="IPR050833">
    <property type="entry name" value="Poly_Biosynth_Transport"/>
</dbReference>
<dbReference type="AlphaFoldDB" id="A0A0R1VVG6"/>
<keyword evidence="5 6" id="KW-0472">Membrane</keyword>
<feature type="transmembrane region" description="Helical" evidence="6">
    <location>
        <begin position="6"/>
        <end position="24"/>
    </location>
</feature>